<organism evidence="3 4">
    <name type="scientific">Romboutsia maritimum</name>
    <dbReference type="NCBI Taxonomy" id="2020948"/>
    <lineage>
        <taxon>Bacteria</taxon>
        <taxon>Bacillati</taxon>
        <taxon>Bacillota</taxon>
        <taxon>Clostridia</taxon>
        <taxon>Peptostreptococcales</taxon>
        <taxon>Peptostreptococcaceae</taxon>
        <taxon>Romboutsia</taxon>
    </lineage>
</organism>
<reference evidence="3 4" key="1">
    <citation type="journal article" date="2017" name="Genome Announc.">
        <title>Draft Genome Sequence of Romboutsia maritimum sp. nov. Strain CCRI-22766(T), Isolated from Coastal Estuarine Mud.</title>
        <authorList>
            <person name="Maheux A.F."/>
            <person name="Boudreau D.K."/>
            <person name="Berube E."/>
            <person name="Boissinot M."/>
            <person name="Raymond F."/>
            <person name="Brodeur S."/>
            <person name="Corbeil J."/>
            <person name="Brightwell G."/>
            <person name="Broda D."/>
            <person name="Omar R.F."/>
            <person name="Bergeron M.G."/>
        </authorList>
    </citation>
    <scope>NUCLEOTIDE SEQUENCE [LARGE SCALE GENOMIC DNA]</scope>
    <source>
        <strain evidence="3 4">CCRI-22766</strain>
    </source>
</reference>
<dbReference type="EMBL" id="NOJZ02000010">
    <property type="protein sequence ID" value="RDY23601.1"/>
    <property type="molecule type" value="Genomic_DNA"/>
</dbReference>
<evidence type="ECO:0000313" key="3">
    <source>
        <dbReference type="EMBL" id="RDY23601.1"/>
    </source>
</evidence>
<dbReference type="RefSeq" id="WP_095404552.1">
    <property type="nucleotide sequence ID" value="NZ_NOJZ02000010.1"/>
</dbReference>
<dbReference type="Pfam" id="PF00437">
    <property type="entry name" value="T2SSE"/>
    <property type="match status" value="1"/>
</dbReference>
<accession>A0A371ISZ8</accession>
<dbReference type="SUPFAM" id="SSF52540">
    <property type="entry name" value="P-loop containing nucleoside triphosphate hydrolases"/>
    <property type="match status" value="1"/>
</dbReference>
<dbReference type="PANTHER" id="PTHR30486">
    <property type="entry name" value="TWITCHING MOTILITY PROTEIN PILT"/>
    <property type="match status" value="1"/>
</dbReference>
<dbReference type="OrthoDB" id="9808272at2"/>
<dbReference type="CDD" id="cd01131">
    <property type="entry name" value="PilT"/>
    <property type="match status" value="1"/>
</dbReference>
<feature type="domain" description="Bacterial type II secretion system protein E" evidence="2">
    <location>
        <begin position="193"/>
        <end position="207"/>
    </location>
</feature>
<dbReference type="InterPro" id="IPR027417">
    <property type="entry name" value="P-loop_NTPase"/>
</dbReference>
<dbReference type="AlphaFoldDB" id="A0A371ISZ8"/>
<dbReference type="PROSITE" id="PS00662">
    <property type="entry name" value="T2SP_E"/>
    <property type="match status" value="1"/>
</dbReference>
<comment type="caution">
    <text evidence="3">The sequence shown here is derived from an EMBL/GenBank/DDBJ whole genome shotgun (WGS) entry which is preliminary data.</text>
</comment>
<dbReference type="Gene3D" id="3.30.450.90">
    <property type="match status" value="1"/>
</dbReference>
<dbReference type="Gene3D" id="3.40.50.300">
    <property type="entry name" value="P-loop containing nucleotide triphosphate hydrolases"/>
    <property type="match status" value="1"/>
</dbReference>
<proteinExistence type="inferred from homology"/>
<comment type="similarity">
    <text evidence="1">Belongs to the GSP E family.</text>
</comment>
<evidence type="ECO:0000259" key="2">
    <source>
        <dbReference type="PROSITE" id="PS00662"/>
    </source>
</evidence>
<evidence type="ECO:0000313" key="4">
    <source>
        <dbReference type="Proteomes" id="UP000243494"/>
    </source>
</evidence>
<dbReference type="Proteomes" id="UP000243494">
    <property type="component" value="Unassembled WGS sequence"/>
</dbReference>
<dbReference type="InterPro" id="IPR001482">
    <property type="entry name" value="T2SS/T4SS_dom"/>
</dbReference>
<dbReference type="GO" id="GO:0005524">
    <property type="term" value="F:ATP binding"/>
    <property type="evidence" value="ECO:0007669"/>
    <property type="project" value="InterPro"/>
</dbReference>
<evidence type="ECO:0000256" key="1">
    <source>
        <dbReference type="ARBA" id="ARBA00006611"/>
    </source>
</evidence>
<keyword evidence="4" id="KW-1185">Reference proteome</keyword>
<gene>
    <name evidence="3" type="ORF">CHF27_007455</name>
</gene>
<dbReference type="InterPro" id="IPR006321">
    <property type="entry name" value="PilT/PilU"/>
</dbReference>
<sequence length="359" mass="40025">MSIFDLLRQAVKLKASDVHITVGAKPIARVKGKFIDLNDLILTKQITKQMTKEIARDKLIEKVENHGEADFSASLETGERFRVNAYKQKGNYAIAIRTITAEIPTFEQLGLPETIKNFTQKYKGLVLVTGPTGSGKSTTLASMINIINENQQKHIITLEDPIEYVHNHKRSLVNQREVGTDTESFNVALRAILRQDPDVILIGEMRDPETVSIALTAAETGHLVFSTLHTMGASKTIDRIVDMFEPAQQQQIRTQLSTVCEGVISQQLIPSIDEESRVVALEIMMANPAIKNLIREGKTYQIPNVIQTSTKQGMKTMDQDLIELSKSSKISRNMALSRSTDPDFVNKMLGGLIYNGIYN</sequence>
<name>A0A371ISZ8_9FIRM</name>
<dbReference type="InterPro" id="IPR003593">
    <property type="entry name" value="AAA+_ATPase"/>
</dbReference>
<dbReference type="InterPro" id="IPR050921">
    <property type="entry name" value="T4SS_GSP_E_ATPase"/>
</dbReference>
<dbReference type="NCBIfam" id="TIGR01420">
    <property type="entry name" value="pilT_fam"/>
    <property type="match status" value="1"/>
</dbReference>
<dbReference type="GO" id="GO:0016887">
    <property type="term" value="F:ATP hydrolysis activity"/>
    <property type="evidence" value="ECO:0007669"/>
    <property type="project" value="InterPro"/>
</dbReference>
<dbReference type="SMART" id="SM00382">
    <property type="entry name" value="AAA"/>
    <property type="match status" value="1"/>
</dbReference>
<protein>
    <submittedName>
        <fullName evidence="3">Type IV pilus twitching motility protein PilT</fullName>
    </submittedName>
</protein>